<name>A0A7X8XVV6_9BACT</name>
<dbReference type="AlphaFoldDB" id="A0A7X8XVV6"/>
<accession>A0A7X8XVV6</accession>
<sequence>MSHIDSFKHELVGYLGYLPVYHPLEEIEGDFTCDETQLVLGGGSGEHPALVIENPTATVAFFLKEVIKQEKKLKHWEELIAPYLPYGSDDLLSFYEWNIARYSDLDEMSKSVSLRHPIHEESIEDWLILGIGEFIFFSMPELASHLMSQLDDPYKEFYYSRYNNIMVIPPNFPVFSNGGNKFFNKKSE</sequence>
<dbReference type="Proteomes" id="UP000585050">
    <property type="component" value="Unassembled WGS sequence"/>
</dbReference>
<dbReference type="EMBL" id="JABAIL010000003">
    <property type="protein sequence ID" value="NLR91666.1"/>
    <property type="molecule type" value="Genomic_DNA"/>
</dbReference>
<organism evidence="1 2">
    <name type="scientific">Flammeovirga agarivorans</name>
    <dbReference type="NCBI Taxonomy" id="2726742"/>
    <lineage>
        <taxon>Bacteria</taxon>
        <taxon>Pseudomonadati</taxon>
        <taxon>Bacteroidota</taxon>
        <taxon>Cytophagia</taxon>
        <taxon>Cytophagales</taxon>
        <taxon>Flammeovirgaceae</taxon>
        <taxon>Flammeovirga</taxon>
    </lineage>
</organism>
<gene>
    <name evidence="1" type="ORF">HGP29_10640</name>
</gene>
<proteinExistence type="predicted"/>
<reference evidence="1 2" key="1">
    <citation type="submission" date="2020-04" db="EMBL/GenBank/DDBJ databases">
        <title>Flammeovirga sp. SR4, a novel species isolated from seawater.</title>
        <authorList>
            <person name="Wang X."/>
        </authorList>
    </citation>
    <scope>NUCLEOTIDE SEQUENCE [LARGE SCALE GENOMIC DNA]</scope>
    <source>
        <strain evidence="1 2">SR4</strain>
    </source>
</reference>
<protein>
    <submittedName>
        <fullName evidence="1">Uncharacterized protein</fullName>
    </submittedName>
</protein>
<dbReference type="RefSeq" id="WP_168882382.1">
    <property type="nucleotide sequence ID" value="NZ_JABAIL010000003.1"/>
</dbReference>
<evidence type="ECO:0000313" key="2">
    <source>
        <dbReference type="Proteomes" id="UP000585050"/>
    </source>
</evidence>
<keyword evidence="2" id="KW-1185">Reference proteome</keyword>
<evidence type="ECO:0000313" key="1">
    <source>
        <dbReference type="EMBL" id="NLR91666.1"/>
    </source>
</evidence>
<comment type="caution">
    <text evidence="1">The sequence shown here is derived from an EMBL/GenBank/DDBJ whole genome shotgun (WGS) entry which is preliminary data.</text>
</comment>